<comment type="caution">
    <text evidence="1">The sequence shown here is derived from an EMBL/GenBank/DDBJ whole genome shotgun (WGS) entry which is preliminary data.</text>
</comment>
<dbReference type="EMBL" id="BGPR01011707">
    <property type="protein sequence ID" value="GBN52582.1"/>
    <property type="molecule type" value="Genomic_DNA"/>
</dbReference>
<evidence type="ECO:0000313" key="1">
    <source>
        <dbReference type="EMBL" id="GBN52582.1"/>
    </source>
</evidence>
<gene>
    <name evidence="1" type="ORF">AVEN_147437_1</name>
</gene>
<dbReference type="Proteomes" id="UP000499080">
    <property type="component" value="Unassembled WGS sequence"/>
</dbReference>
<evidence type="ECO:0000313" key="2">
    <source>
        <dbReference type="Proteomes" id="UP000499080"/>
    </source>
</evidence>
<dbReference type="AlphaFoldDB" id="A0A4Y2PND3"/>
<accession>A0A4Y2PND3</accession>
<organism evidence="1 2">
    <name type="scientific">Araneus ventricosus</name>
    <name type="common">Orbweaver spider</name>
    <name type="synonym">Epeira ventricosa</name>
    <dbReference type="NCBI Taxonomy" id="182803"/>
    <lineage>
        <taxon>Eukaryota</taxon>
        <taxon>Metazoa</taxon>
        <taxon>Ecdysozoa</taxon>
        <taxon>Arthropoda</taxon>
        <taxon>Chelicerata</taxon>
        <taxon>Arachnida</taxon>
        <taxon>Araneae</taxon>
        <taxon>Araneomorphae</taxon>
        <taxon>Entelegynae</taxon>
        <taxon>Araneoidea</taxon>
        <taxon>Araneidae</taxon>
        <taxon>Araneus</taxon>
    </lineage>
</organism>
<sequence length="90" mass="9859">MPPATSESAETIRRRCALMTLIATPPRVVVGRSLLRFRIQIQSIPPFPDRSAECGILFRTACAFIASNDSLASVESIMVHLGIFITNLLT</sequence>
<protein>
    <submittedName>
        <fullName evidence="1">Uncharacterized protein</fullName>
    </submittedName>
</protein>
<proteinExistence type="predicted"/>
<reference evidence="1 2" key="1">
    <citation type="journal article" date="2019" name="Sci. Rep.">
        <title>Orb-weaving spider Araneus ventricosus genome elucidates the spidroin gene catalogue.</title>
        <authorList>
            <person name="Kono N."/>
            <person name="Nakamura H."/>
            <person name="Ohtoshi R."/>
            <person name="Moran D.A.P."/>
            <person name="Shinohara A."/>
            <person name="Yoshida Y."/>
            <person name="Fujiwara M."/>
            <person name="Mori M."/>
            <person name="Tomita M."/>
            <person name="Arakawa K."/>
        </authorList>
    </citation>
    <scope>NUCLEOTIDE SEQUENCE [LARGE SCALE GENOMIC DNA]</scope>
</reference>
<keyword evidence="2" id="KW-1185">Reference proteome</keyword>
<name>A0A4Y2PND3_ARAVE</name>